<proteinExistence type="predicted"/>
<evidence type="ECO:0000313" key="2">
    <source>
        <dbReference type="EMBL" id="WXK50334.1"/>
    </source>
</evidence>
<gene>
    <name evidence="2" type="ORF">V6624_01620</name>
</gene>
<dbReference type="InterPro" id="IPR001173">
    <property type="entry name" value="Glyco_trans_2-like"/>
</dbReference>
<evidence type="ECO:0000259" key="1">
    <source>
        <dbReference type="Pfam" id="PF00535"/>
    </source>
</evidence>
<dbReference type="InterPro" id="IPR029044">
    <property type="entry name" value="Nucleotide-diphossugar_trans"/>
</dbReference>
<organism evidence="2 3">
    <name type="scientific">Flavobacterium ginsenosidimutans</name>
    <dbReference type="NCBI Taxonomy" id="687844"/>
    <lineage>
        <taxon>Bacteria</taxon>
        <taxon>Pseudomonadati</taxon>
        <taxon>Bacteroidota</taxon>
        <taxon>Flavobacteriia</taxon>
        <taxon>Flavobacteriales</taxon>
        <taxon>Flavobacteriaceae</taxon>
        <taxon>Flavobacterium</taxon>
    </lineage>
</organism>
<dbReference type="EMBL" id="CP147988">
    <property type="protein sequence ID" value="WXK50334.1"/>
    <property type="molecule type" value="Genomic_DNA"/>
</dbReference>
<sequence>MISIVIRNKNEAQALESILSILRKVYIEDIDEIIVVDNNSTDRSVQVAEKYNCKIVTIENFTYGKAINLGIENARNNLILLLSSHAVPVGNSFFKNSVIEFNENPNLAGMRYINSYSNYIRANNNNFFVNDGLTFGLMAGCAMVNKEVWSKFKFDEKLVFSEDKEWSDRVMKSGFLIKDFNETFFYHIKRDEKGSLNRWKNETTAYYQIHKLKYPSYVKIIGSFIKNIFNILIKESFKKISREIKLLILKIKVKRSL</sequence>
<dbReference type="PANTHER" id="PTHR43685">
    <property type="entry name" value="GLYCOSYLTRANSFERASE"/>
    <property type="match status" value="1"/>
</dbReference>
<dbReference type="PANTHER" id="PTHR43685:SF2">
    <property type="entry name" value="GLYCOSYLTRANSFERASE 2-LIKE DOMAIN-CONTAINING PROTEIN"/>
    <property type="match status" value="1"/>
</dbReference>
<dbReference type="InterPro" id="IPR050834">
    <property type="entry name" value="Glycosyltransf_2"/>
</dbReference>
<dbReference type="Proteomes" id="UP001447857">
    <property type="component" value="Chromosome"/>
</dbReference>
<dbReference type="EC" id="2.4.-.-" evidence="2"/>
<evidence type="ECO:0000313" key="3">
    <source>
        <dbReference type="Proteomes" id="UP001447857"/>
    </source>
</evidence>
<dbReference type="Pfam" id="PF00535">
    <property type="entry name" value="Glycos_transf_2"/>
    <property type="match status" value="1"/>
</dbReference>
<name>A0ABZ2Q7J7_9FLAO</name>
<keyword evidence="3" id="KW-1185">Reference proteome</keyword>
<dbReference type="RefSeq" id="WP_111285092.1">
    <property type="nucleotide sequence ID" value="NZ_CP147988.1"/>
</dbReference>
<protein>
    <submittedName>
        <fullName evidence="2">Glycosyltransferase</fullName>
        <ecNumber evidence="2">2.4.-.-</ecNumber>
    </submittedName>
</protein>
<keyword evidence="2" id="KW-0808">Transferase</keyword>
<accession>A0ABZ2Q7J7</accession>
<dbReference type="Gene3D" id="3.90.550.10">
    <property type="entry name" value="Spore Coat Polysaccharide Biosynthesis Protein SpsA, Chain A"/>
    <property type="match status" value="1"/>
</dbReference>
<dbReference type="GO" id="GO:0016757">
    <property type="term" value="F:glycosyltransferase activity"/>
    <property type="evidence" value="ECO:0007669"/>
    <property type="project" value="UniProtKB-KW"/>
</dbReference>
<dbReference type="SUPFAM" id="SSF53448">
    <property type="entry name" value="Nucleotide-diphospho-sugar transferases"/>
    <property type="match status" value="1"/>
</dbReference>
<reference evidence="2 3" key="1">
    <citation type="submission" date="2024-02" db="EMBL/GenBank/DDBJ databases">
        <title>complete genome of Flavobacterium ginsenosidimutans Str. YTB16.</title>
        <authorList>
            <person name="Wang Q."/>
        </authorList>
    </citation>
    <scope>NUCLEOTIDE SEQUENCE [LARGE SCALE GENOMIC DNA]</scope>
    <source>
        <strain evidence="2 3">YTB16</strain>
    </source>
</reference>
<keyword evidence="2" id="KW-0328">Glycosyltransferase</keyword>
<feature type="domain" description="Glycosyltransferase 2-like" evidence="1">
    <location>
        <begin position="3"/>
        <end position="126"/>
    </location>
</feature>